<evidence type="ECO:0000256" key="4">
    <source>
        <dbReference type="ARBA" id="ARBA00023136"/>
    </source>
</evidence>
<keyword evidence="4 5" id="KW-0472">Membrane</keyword>
<feature type="domain" description="Dendritic cell-specific transmembrane protein-like" evidence="6">
    <location>
        <begin position="391"/>
        <end position="581"/>
    </location>
</feature>
<organism evidence="8 9">
    <name type="scientific">Photinus pyralis</name>
    <name type="common">Common eastern firefly</name>
    <name type="synonym">Lampyris pyralis</name>
    <dbReference type="NCBI Taxonomy" id="7054"/>
    <lineage>
        <taxon>Eukaryota</taxon>
        <taxon>Metazoa</taxon>
        <taxon>Ecdysozoa</taxon>
        <taxon>Arthropoda</taxon>
        <taxon>Hexapoda</taxon>
        <taxon>Insecta</taxon>
        <taxon>Pterygota</taxon>
        <taxon>Neoptera</taxon>
        <taxon>Endopterygota</taxon>
        <taxon>Coleoptera</taxon>
        <taxon>Polyphaga</taxon>
        <taxon>Elateriformia</taxon>
        <taxon>Elateroidea</taxon>
        <taxon>Lampyridae</taxon>
        <taxon>Lampyrinae</taxon>
        <taxon>Photinus</taxon>
    </lineage>
</organism>
<gene>
    <name evidence="8" type="ORF">PPYR_12110</name>
</gene>
<evidence type="ECO:0000256" key="3">
    <source>
        <dbReference type="ARBA" id="ARBA00022989"/>
    </source>
</evidence>
<keyword evidence="2 5" id="KW-0812">Transmembrane</keyword>
<evidence type="ECO:0000259" key="6">
    <source>
        <dbReference type="Pfam" id="PF07782"/>
    </source>
</evidence>
<dbReference type="Pfam" id="PF07782">
    <property type="entry name" value="DC_STAMP"/>
    <property type="match status" value="1"/>
</dbReference>
<keyword evidence="9" id="KW-1185">Reference proteome</keyword>
<dbReference type="InterPro" id="IPR051856">
    <property type="entry name" value="CSR-E3_Ligase_Protein"/>
</dbReference>
<dbReference type="AlphaFoldDB" id="A0A5N4AD86"/>
<feature type="domain" description="E3 ubiquitin-protein ligase DCST1-like C-terminal" evidence="7">
    <location>
        <begin position="637"/>
        <end position="686"/>
    </location>
</feature>
<dbReference type="PANTHER" id="PTHR21041">
    <property type="entry name" value="DENDRITIC CELL-SPECIFIC TRANSMEMBRANE PROTEIN"/>
    <property type="match status" value="1"/>
</dbReference>
<accession>A0A5N4AD86</accession>
<name>A0A5N4AD86_PHOPY</name>
<dbReference type="EMBL" id="VVIM01000008">
    <property type="protein sequence ID" value="KAB0795271.1"/>
    <property type="molecule type" value="Genomic_DNA"/>
</dbReference>
<evidence type="ECO:0000313" key="9">
    <source>
        <dbReference type="Proteomes" id="UP000327044"/>
    </source>
</evidence>
<feature type="transmembrane region" description="Helical" evidence="5">
    <location>
        <begin position="536"/>
        <end position="557"/>
    </location>
</feature>
<dbReference type="PANTHER" id="PTHR21041:SF17">
    <property type="entry name" value="E3 UBIQUITIN-PROTEIN LIGASE DCST1"/>
    <property type="match status" value="1"/>
</dbReference>
<dbReference type="FunCoup" id="A0A5N4AD86">
    <property type="interactions" value="3"/>
</dbReference>
<dbReference type="Pfam" id="PF26037">
    <property type="entry name" value="zf-RING_DCST1_C"/>
    <property type="match status" value="1"/>
</dbReference>
<keyword evidence="3 5" id="KW-1133">Transmembrane helix</keyword>
<protein>
    <submittedName>
        <fullName evidence="8">Uncharacterized protein</fullName>
    </submittedName>
</protein>
<dbReference type="GO" id="GO:0016020">
    <property type="term" value="C:membrane"/>
    <property type="evidence" value="ECO:0007669"/>
    <property type="project" value="UniProtKB-SubCell"/>
</dbReference>
<evidence type="ECO:0000313" key="8">
    <source>
        <dbReference type="EMBL" id="KAB0795271.1"/>
    </source>
</evidence>
<dbReference type="InParanoid" id="A0A5N4AD86"/>
<evidence type="ECO:0000256" key="1">
    <source>
        <dbReference type="ARBA" id="ARBA00004141"/>
    </source>
</evidence>
<dbReference type="OrthoDB" id="5985669at2759"/>
<dbReference type="InterPro" id="IPR012858">
    <property type="entry name" value="DC_STAMP-like"/>
</dbReference>
<reference evidence="8 9" key="1">
    <citation type="journal article" date="2018" name="Elife">
        <title>Firefly genomes illuminate parallel origins of bioluminescence in beetles.</title>
        <authorList>
            <person name="Fallon T.R."/>
            <person name="Lower S.E."/>
            <person name="Chang C.H."/>
            <person name="Bessho-Uehara M."/>
            <person name="Martin G.J."/>
            <person name="Bewick A.J."/>
            <person name="Behringer M."/>
            <person name="Debat H.J."/>
            <person name="Wong I."/>
            <person name="Day J.C."/>
            <person name="Suvorov A."/>
            <person name="Silva C.J."/>
            <person name="Stanger-Hall K.F."/>
            <person name="Hall D.W."/>
            <person name="Schmitz R.J."/>
            <person name="Nelson D.R."/>
            <person name="Lewis S.M."/>
            <person name="Shigenobu S."/>
            <person name="Bybee S.M."/>
            <person name="Larracuente A.M."/>
            <person name="Oba Y."/>
            <person name="Weng J.K."/>
        </authorList>
    </citation>
    <scope>NUCLEOTIDE SEQUENCE [LARGE SCALE GENOMIC DNA]</scope>
    <source>
        <strain evidence="8">1611_PpyrPB1</strain>
        <tissue evidence="8">Whole body</tissue>
    </source>
</reference>
<feature type="transmembrane region" description="Helical" evidence="5">
    <location>
        <begin position="26"/>
        <end position="47"/>
    </location>
</feature>
<comment type="subcellular location">
    <subcellularLocation>
        <location evidence="1">Membrane</location>
        <topology evidence="1">Multi-pass membrane protein</topology>
    </subcellularLocation>
</comment>
<evidence type="ECO:0000256" key="2">
    <source>
        <dbReference type="ARBA" id="ARBA00022692"/>
    </source>
</evidence>
<evidence type="ECO:0000259" key="7">
    <source>
        <dbReference type="Pfam" id="PF26037"/>
    </source>
</evidence>
<feature type="transmembrane region" description="Helical" evidence="5">
    <location>
        <begin position="53"/>
        <end position="71"/>
    </location>
</feature>
<evidence type="ECO:0000256" key="5">
    <source>
        <dbReference type="SAM" id="Phobius"/>
    </source>
</evidence>
<sequence>MKSKTCRKIARFFGSERNKYVAPKRVLGFICGVILGLAFYELILVDLNFTENAAFTVGGIITMMISIGLAFSSQIRCITMLSFPTFGGRAGRGVLKAVVVAYILSGPIQNLSNNGQEVVRVFACTTALTFNLTKTKYELLFKPFTQALFGLKTDVTEVKDTVRTIRDVSAPIVGEVEGEAEMKKLKEENDYIDLVNQNSLRSKEIDDKYRSKGEQTEAERFEKMYLKKIEMRCEDQFTRAAEKCRNMFQRGYDTCYDTVTWLAAWLLCWPMKLTFVCNIVQVLGGKSRCDPSKDLDSGFGEGYTYLKKSSDSLTQNFKDVKVQYKITRIKELIDVRQATDTAKAVLHAVNAKKALLDELLTLLKRILAFVFLRIIVKAQKYHDRYLREIEYDNIYITRYFRHIDARRHTQEKITLLPLKKVERSKLVDPWDWKPLKMEREELLGQTLKLLLEMITATTFILLDRLFYEALDLVRRHAKIDYTQTGHHDLMLQVKGTGIIASMLRSVLKGFNVKKRIKTVRSNEACLPQPTVLPNYYIFKIYGTYFCVWVLVLLQAYIHRLRPAICAIFYRKREKRRILYLYNETLRRRISFFRYMKNKVKKLVRERRLQDDLNIFTVLRVRFPKACKCLRFFAAARRKCLICGEPEPRKKSNLPGDFEKCATPTCHFVHCAECWYDVGRQCLACAESGSEESDFQSSDEGDSD</sequence>
<proteinExistence type="predicted"/>
<dbReference type="InterPro" id="IPR058842">
    <property type="entry name" value="DCST1_C"/>
</dbReference>
<comment type="caution">
    <text evidence="8">The sequence shown here is derived from an EMBL/GenBank/DDBJ whole genome shotgun (WGS) entry which is preliminary data.</text>
</comment>
<dbReference type="Proteomes" id="UP000327044">
    <property type="component" value="Unassembled WGS sequence"/>
</dbReference>